<dbReference type="EMBL" id="JBBWWR010000014">
    <property type="protein sequence ID" value="KAK8953738.1"/>
    <property type="molecule type" value="Genomic_DNA"/>
</dbReference>
<proteinExistence type="predicted"/>
<evidence type="ECO:0000256" key="1">
    <source>
        <dbReference type="SAM" id="MobiDB-lite"/>
    </source>
</evidence>
<protein>
    <submittedName>
        <fullName evidence="2">DEAD-box ATP-dependent RNA helicase 1</fullName>
    </submittedName>
</protein>
<dbReference type="Proteomes" id="UP001412067">
    <property type="component" value="Unassembled WGS sequence"/>
</dbReference>
<accession>A0ABR2LY13</accession>
<reference evidence="2 3" key="1">
    <citation type="journal article" date="2022" name="Nat. Plants">
        <title>Genomes of leafy and leafless Platanthera orchids illuminate the evolution of mycoheterotrophy.</title>
        <authorList>
            <person name="Li M.H."/>
            <person name="Liu K.W."/>
            <person name="Li Z."/>
            <person name="Lu H.C."/>
            <person name="Ye Q.L."/>
            <person name="Zhang D."/>
            <person name="Wang J.Y."/>
            <person name="Li Y.F."/>
            <person name="Zhong Z.M."/>
            <person name="Liu X."/>
            <person name="Yu X."/>
            <person name="Liu D.K."/>
            <person name="Tu X.D."/>
            <person name="Liu B."/>
            <person name="Hao Y."/>
            <person name="Liao X.Y."/>
            <person name="Jiang Y.T."/>
            <person name="Sun W.H."/>
            <person name="Chen J."/>
            <person name="Chen Y.Q."/>
            <person name="Ai Y."/>
            <person name="Zhai J.W."/>
            <person name="Wu S.S."/>
            <person name="Zhou Z."/>
            <person name="Hsiao Y.Y."/>
            <person name="Wu W.L."/>
            <person name="Chen Y.Y."/>
            <person name="Lin Y.F."/>
            <person name="Hsu J.L."/>
            <person name="Li C.Y."/>
            <person name="Wang Z.W."/>
            <person name="Zhao X."/>
            <person name="Zhong W.Y."/>
            <person name="Ma X.K."/>
            <person name="Ma L."/>
            <person name="Huang J."/>
            <person name="Chen G.Z."/>
            <person name="Huang M.Z."/>
            <person name="Huang L."/>
            <person name="Peng D.H."/>
            <person name="Luo Y.B."/>
            <person name="Zou S.Q."/>
            <person name="Chen S.P."/>
            <person name="Lan S."/>
            <person name="Tsai W.C."/>
            <person name="Van de Peer Y."/>
            <person name="Liu Z.J."/>
        </authorList>
    </citation>
    <scope>NUCLEOTIDE SEQUENCE [LARGE SCALE GENOMIC DNA]</scope>
    <source>
        <strain evidence="2">Lor288</strain>
    </source>
</reference>
<gene>
    <name evidence="2" type="primary">RH1</name>
    <name evidence="2" type="ORF">KSP40_PGU004688</name>
</gene>
<sequence>MQHSVKLFRAKQALQKTKESSSTTSTRPPEQAKFLDPGRLLREAYQSWLPAVIQLSCSKSLSLFKEPEIVPSMLNSLATIRRVHLDFGRTNNDSSNAPQYEYLKVHIAIKTHLPKFHKDPSNSPHICRMLTGYLLVSTKEELEVGTVYDSNLQVLGKKLANSPDESKVVPRTVPITEGEADITDDCIDVEEIGYPSDLDEDFSPEESSPLPFDDTFALSTLISMEYSDDLSKLIFRLSRKYYLMLRAYPFLPDLVVDSPDESKVVPRTVPVTEGEADITDDCIDVEEIDYPSDLDEDFSLEESSPLPFDDTFALSTLISMEYSDDPE</sequence>
<evidence type="ECO:0000313" key="3">
    <source>
        <dbReference type="Proteomes" id="UP001412067"/>
    </source>
</evidence>
<evidence type="ECO:0000313" key="2">
    <source>
        <dbReference type="EMBL" id="KAK8953738.1"/>
    </source>
</evidence>
<name>A0ABR2LY13_9ASPA</name>
<dbReference type="GO" id="GO:0004386">
    <property type="term" value="F:helicase activity"/>
    <property type="evidence" value="ECO:0007669"/>
    <property type="project" value="UniProtKB-KW"/>
</dbReference>
<keyword evidence="2" id="KW-0378">Hydrolase</keyword>
<comment type="caution">
    <text evidence="2">The sequence shown here is derived from an EMBL/GenBank/DDBJ whole genome shotgun (WGS) entry which is preliminary data.</text>
</comment>
<feature type="region of interest" description="Disordered" evidence="1">
    <location>
        <begin position="13"/>
        <end position="32"/>
    </location>
</feature>
<keyword evidence="2" id="KW-0547">Nucleotide-binding</keyword>
<organism evidence="2 3">
    <name type="scientific">Platanthera guangdongensis</name>
    <dbReference type="NCBI Taxonomy" id="2320717"/>
    <lineage>
        <taxon>Eukaryota</taxon>
        <taxon>Viridiplantae</taxon>
        <taxon>Streptophyta</taxon>
        <taxon>Embryophyta</taxon>
        <taxon>Tracheophyta</taxon>
        <taxon>Spermatophyta</taxon>
        <taxon>Magnoliopsida</taxon>
        <taxon>Liliopsida</taxon>
        <taxon>Asparagales</taxon>
        <taxon>Orchidaceae</taxon>
        <taxon>Orchidoideae</taxon>
        <taxon>Orchideae</taxon>
        <taxon>Orchidinae</taxon>
        <taxon>Platanthera</taxon>
    </lineage>
</organism>
<keyword evidence="2" id="KW-0347">Helicase</keyword>
<keyword evidence="3" id="KW-1185">Reference proteome</keyword>
<keyword evidence="2" id="KW-0067">ATP-binding</keyword>